<feature type="compositionally biased region" description="Polar residues" evidence="1">
    <location>
        <begin position="18"/>
        <end position="34"/>
    </location>
</feature>
<accession>A0A7S1XFT4</accession>
<evidence type="ECO:0000256" key="1">
    <source>
        <dbReference type="SAM" id="MobiDB-lite"/>
    </source>
</evidence>
<organism evidence="2">
    <name type="scientific">Compsopogon caeruleus</name>
    <dbReference type="NCBI Taxonomy" id="31354"/>
    <lineage>
        <taxon>Eukaryota</taxon>
        <taxon>Rhodophyta</taxon>
        <taxon>Compsopogonophyceae</taxon>
        <taxon>Compsopogonales</taxon>
        <taxon>Compsopogonaceae</taxon>
        <taxon>Compsopogon</taxon>
    </lineage>
</organism>
<reference evidence="2" key="1">
    <citation type="submission" date="2021-01" db="EMBL/GenBank/DDBJ databases">
        <authorList>
            <person name="Corre E."/>
            <person name="Pelletier E."/>
            <person name="Niang G."/>
            <person name="Scheremetjew M."/>
            <person name="Finn R."/>
            <person name="Kale V."/>
            <person name="Holt S."/>
            <person name="Cochrane G."/>
            <person name="Meng A."/>
            <person name="Brown T."/>
            <person name="Cohen L."/>
        </authorList>
    </citation>
    <scope>NUCLEOTIDE SEQUENCE</scope>
    <source>
        <strain evidence="2">SAG 36.94</strain>
    </source>
</reference>
<dbReference type="EMBL" id="HBGH01012054">
    <property type="protein sequence ID" value="CAD9234601.1"/>
    <property type="molecule type" value="Transcribed_RNA"/>
</dbReference>
<name>A0A7S1XFT4_9RHOD</name>
<evidence type="ECO:0000313" key="2">
    <source>
        <dbReference type="EMBL" id="CAD9234601.1"/>
    </source>
</evidence>
<gene>
    <name evidence="2" type="ORF">CCAE0312_LOCUS6690</name>
</gene>
<dbReference type="AlphaFoldDB" id="A0A7S1XFT4"/>
<feature type="region of interest" description="Disordered" evidence="1">
    <location>
        <begin position="18"/>
        <end position="72"/>
    </location>
</feature>
<protein>
    <submittedName>
        <fullName evidence="2">Uncharacterized protein</fullName>
    </submittedName>
</protein>
<proteinExistence type="predicted"/>
<sequence>MRDEVADPGAITFVLEQCRSSKWSQSPTPANSPNPARKVGVETADKISQSTTITENSDAGGQPSHSIGSGLSPGPACSISCSSAVENYGSDTSNGGPTVLSSGSNETAPIYGVPAYTFPTNVRVGMPHYPEQVMYSTQMTPVIPTQAPAYMLVPQQYPYPTPNWHMPMMPMDYGAYYYYEH</sequence>
<feature type="compositionally biased region" description="Polar residues" evidence="1">
    <location>
        <begin position="46"/>
        <end position="69"/>
    </location>
</feature>